<name>A0ABX1FA11_9PSEU</name>
<proteinExistence type="inferred from homology"/>
<accession>A0ABX1FA11</accession>
<evidence type="ECO:0000256" key="3">
    <source>
        <dbReference type="SAM" id="MobiDB-lite"/>
    </source>
</evidence>
<sequence>MITSIRPVVSPRQRLEPGQDTSMEFDPRINAHRVTAYADLRAVLADPATFSSRNMAGPQVAAVAALLPPEQRRLLELMSSLNTADGTRHARIRAAANQKFTPSAVRHMADPIRERARALLDELPEEADFVSEFAAPLALGVVGDVLGVPERDFPLFREFVAPVLELTSGEEVSERILGSYFTGMNEFCAYFGRSDAFKGGQLSEQERLSLCLAIVVAGTDSTTNLLASTLLRLDRRERRLGGVVEEVVRLDAPFIGFFRTATCPVTIGGVKIAEGDHMFLDYAAGNRDPRVFTEDFDPGRPSVPAHLGFGHGPHYCLGAQLARLEGRIVAEELLDRSSEVAEQPGDVRYRRHLISHGPAALRFRPGRRPE</sequence>
<evidence type="ECO:0000313" key="5">
    <source>
        <dbReference type="Proteomes" id="UP001515943"/>
    </source>
</evidence>
<reference evidence="4 5" key="1">
    <citation type="submission" date="2019-08" db="EMBL/GenBank/DDBJ databases">
        <title>Lentzea from Indian Himalayas.</title>
        <authorList>
            <person name="Mandal S."/>
            <person name="Mallick Gupta A."/>
            <person name="Maiti P.K."/>
            <person name="Sarkar J."/>
            <person name="Mandal S."/>
        </authorList>
    </citation>
    <scope>NUCLEOTIDE SEQUENCE [LARGE SCALE GENOMIC DNA]</scope>
    <source>
        <strain evidence="4 5">PSKA42</strain>
    </source>
</reference>
<organism evidence="4 5">
    <name type="scientific">Lentzea indica</name>
    <dbReference type="NCBI Taxonomy" id="2604800"/>
    <lineage>
        <taxon>Bacteria</taxon>
        <taxon>Bacillati</taxon>
        <taxon>Actinomycetota</taxon>
        <taxon>Actinomycetes</taxon>
        <taxon>Pseudonocardiales</taxon>
        <taxon>Pseudonocardiaceae</taxon>
        <taxon>Lentzea</taxon>
    </lineage>
</organism>
<dbReference type="PANTHER" id="PTHR46696:SF4">
    <property type="entry name" value="BIOTIN BIOSYNTHESIS CYTOCHROME P450"/>
    <property type="match status" value="1"/>
</dbReference>
<dbReference type="PANTHER" id="PTHR46696">
    <property type="entry name" value="P450, PUTATIVE (EUROFUNG)-RELATED"/>
    <property type="match status" value="1"/>
</dbReference>
<dbReference type="EMBL" id="VSRL01000005">
    <property type="protein sequence ID" value="NKE55758.1"/>
    <property type="molecule type" value="Genomic_DNA"/>
</dbReference>
<dbReference type="InterPro" id="IPR001128">
    <property type="entry name" value="Cyt_P450"/>
</dbReference>
<evidence type="ECO:0000256" key="2">
    <source>
        <dbReference type="RuleBase" id="RU000461"/>
    </source>
</evidence>
<evidence type="ECO:0000313" key="4">
    <source>
        <dbReference type="EMBL" id="NKE55758.1"/>
    </source>
</evidence>
<keyword evidence="2" id="KW-0479">Metal-binding</keyword>
<comment type="caution">
    <text evidence="4">The sequence shown here is derived from an EMBL/GenBank/DDBJ whole genome shotgun (WGS) entry which is preliminary data.</text>
</comment>
<gene>
    <name evidence="4" type="ORF">FXN61_02545</name>
</gene>
<keyword evidence="2" id="KW-0408">Iron</keyword>
<keyword evidence="2" id="KW-0560">Oxidoreductase</keyword>
<dbReference type="PRINTS" id="PR00385">
    <property type="entry name" value="P450"/>
</dbReference>
<feature type="region of interest" description="Disordered" evidence="3">
    <location>
        <begin position="1"/>
        <end position="24"/>
    </location>
</feature>
<comment type="similarity">
    <text evidence="1 2">Belongs to the cytochrome P450 family.</text>
</comment>
<keyword evidence="2" id="KW-0503">Monooxygenase</keyword>
<dbReference type="PRINTS" id="PR00359">
    <property type="entry name" value="BP450"/>
</dbReference>
<evidence type="ECO:0000256" key="1">
    <source>
        <dbReference type="ARBA" id="ARBA00010617"/>
    </source>
</evidence>
<dbReference type="Pfam" id="PF00067">
    <property type="entry name" value="p450"/>
    <property type="match status" value="1"/>
</dbReference>
<dbReference type="InterPro" id="IPR036396">
    <property type="entry name" value="Cyt_P450_sf"/>
</dbReference>
<dbReference type="InterPro" id="IPR017972">
    <property type="entry name" value="Cyt_P450_CS"/>
</dbReference>
<keyword evidence="5" id="KW-1185">Reference proteome</keyword>
<keyword evidence="2" id="KW-0349">Heme</keyword>
<dbReference type="Gene3D" id="1.10.630.10">
    <property type="entry name" value="Cytochrome P450"/>
    <property type="match status" value="1"/>
</dbReference>
<protein>
    <submittedName>
        <fullName evidence="4">Cytochrome P450</fullName>
    </submittedName>
</protein>
<dbReference type="InterPro" id="IPR002397">
    <property type="entry name" value="Cyt_P450_B"/>
</dbReference>
<dbReference type="SUPFAM" id="SSF48264">
    <property type="entry name" value="Cytochrome P450"/>
    <property type="match status" value="1"/>
</dbReference>
<dbReference type="Proteomes" id="UP001515943">
    <property type="component" value="Unassembled WGS sequence"/>
</dbReference>
<dbReference type="PROSITE" id="PS00086">
    <property type="entry name" value="CYTOCHROME_P450"/>
    <property type="match status" value="1"/>
</dbReference>